<sequence length="343" mass="37050">MKVTKALAIAATATVVALSFSAGNARAAKYEWTFQTSAQAGDNFFKIEQAWADRVNAMSGDRIEIEILPVGAVVAHNETLEAVGAGILQGHLTDPSYFAGKDPAFAMLGNLVGAWSDPDQMLKFMNYGGGKELFNELVEPYGLHFIGASATGLEAFLSTKPLNGVDDLEGLKMRAPEGMVQEVFARAGAAPVNLPGSEVYTSLEKGVIGAADYTVFSTNHDLGMHEFADNPVYPGFHSLPVVEVSLNKQIWDGLPEDLKAILEVSVRDFARDMVARLEVADAKAVAEARANPDITISDWPESERAKFREIARGVWKDWAGRSDMAGKVYEQVTAHMRGVGLLQ</sequence>
<reference evidence="3 4" key="1">
    <citation type="submission" date="2018-07" db="EMBL/GenBank/DDBJ databases">
        <title>Venubactetium sediminum gen. nov., sp. nov., isolated from a marine solar saltern.</title>
        <authorList>
            <person name="Wang S."/>
        </authorList>
    </citation>
    <scope>NUCLEOTIDE SEQUENCE [LARGE SCALE GENOMIC DNA]</scope>
    <source>
        <strain evidence="3 4">WD2A32</strain>
    </source>
</reference>
<evidence type="ECO:0000256" key="2">
    <source>
        <dbReference type="SAM" id="SignalP"/>
    </source>
</evidence>
<dbReference type="RefSeq" id="WP_114583432.1">
    <property type="nucleotide sequence ID" value="NZ_QPMH01000022.1"/>
</dbReference>
<evidence type="ECO:0000313" key="3">
    <source>
        <dbReference type="EMBL" id="RDD60655.1"/>
    </source>
</evidence>
<dbReference type="GO" id="GO:0055085">
    <property type="term" value="P:transmembrane transport"/>
    <property type="evidence" value="ECO:0007669"/>
    <property type="project" value="InterPro"/>
</dbReference>
<dbReference type="Proteomes" id="UP000253941">
    <property type="component" value="Unassembled WGS sequence"/>
</dbReference>
<feature type="signal peptide" evidence="2">
    <location>
        <begin position="1"/>
        <end position="27"/>
    </location>
</feature>
<dbReference type="CDD" id="cd13604">
    <property type="entry name" value="PBP2_TRAP_ketoacid_lactate_like"/>
    <property type="match status" value="1"/>
</dbReference>
<dbReference type="Pfam" id="PF03480">
    <property type="entry name" value="DctP"/>
    <property type="match status" value="1"/>
</dbReference>
<dbReference type="Gene3D" id="3.40.190.170">
    <property type="entry name" value="Bacterial extracellular solute-binding protein, family 7"/>
    <property type="match status" value="1"/>
</dbReference>
<dbReference type="PANTHER" id="PTHR33376">
    <property type="match status" value="1"/>
</dbReference>
<accession>A0A369T8I0</accession>
<feature type="chain" id="PRO_5016918179" evidence="2">
    <location>
        <begin position="28"/>
        <end position="343"/>
    </location>
</feature>
<keyword evidence="4" id="KW-1185">Reference proteome</keyword>
<dbReference type="EMBL" id="QPMH01000022">
    <property type="protein sequence ID" value="RDD60655.1"/>
    <property type="molecule type" value="Genomic_DNA"/>
</dbReference>
<dbReference type="AlphaFoldDB" id="A0A369T8I0"/>
<gene>
    <name evidence="3" type="ORF">DRB17_17035</name>
</gene>
<organism evidence="3 4">
    <name type="scientific">Ferruginivarius sediminum</name>
    <dbReference type="NCBI Taxonomy" id="2661937"/>
    <lineage>
        <taxon>Bacteria</taxon>
        <taxon>Pseudomonadati</taxon>
        <taxon>Pseudomonadota</taxon>
        <taxon>Alphaproteobacteria</taxon>
        <taxon>Rhodospirillales</taxon>
        <taxon>Rhodospirillaceae</taxon>
        <taxon>Ferruginivarius</taxon>
    </lineage>
</organism>
<keyword evidence="1 2" id="KW-0732">Signal</keyword>
<name>A0A369T8I0_9PROT</name>
<evidence type="ECO:0000256" key="1">
    <source>
        <dbReference type="ARBA" id="ARBA00022729"/>
    </source>
</evidence>
<dbReference type="PANTHER" id="PTHR33376:SF5">
    <property type="entry name" value="EXTRACYTOPLASMIC SOLUTE RECEPTOR PROTEIN"/>
    <property type="match status" value="1"/>
</dbReference>
<evidence type="ECO:0000313" key="4">
    <source>
        <dbReference type="Proteomes" id="UP000253941"/>
    </source>
</evidence>
<dbReference type="NCBIfam" id="NF037995">
    <property type="entry name" value="TRAP_S1"/>
    <property type="match status" value="1"/>
</dbReference>
<comment type="caution">
    <text evidence="3">The sequence shown here is derived from an EMBL/GenBank/DDBJ whole genome shotgun (WGS) entry which is preliminary data.</text>
</comment>
<dbReference type="InterPro" id="IPR018389">
    <property type="entry name" value="DctP_fam"/>
</dbReference>
<proteinExistence type="predicted"/>
<protein>
    <submittedName>
        <fullName evidence="3">C4-dicarboxylate ABC transporter substrate-binding protein</fullName>
    </submittedName>
</protein>
<dbReference type="InterPro" id="IPR038404">
    <property type="entry name" value="TRAP_DctP_sf"/>
</dbReference>